<reference evidence="3" key="1">
    <citation type="submission" date="2018-07" db="EMBL/GenBank/DDBJ databases">
        <authorList>
            <person name="Kim H."/>
        </authorList>
    </citation>
    <scope>NUCLEOTIDE SEQUENCE [LARGE SCALE GENOMIC DNA]</scope>
    <source>
        <strain evidence="3">F02</strain>
    </source>
</reference>
<evidence type="ECO:0000313" key="3">
    <source>
        <dbReference type="Proteomes" id="UP000252182"/>
    </source>
</evidence>
<name>A0A345D8K0_9BURK</name>
<feature type="transmembrane region" description="Helical" evidence="1">
    <location>
        <begin position="77"/>
        <end position="98"/>
    </location>
</feature>
<dbReference type="AlphaFoldDB" id="A0A345D8K0"/>
<keyword evidence="1" id="KW-0812">Transmembrane</keyword>
<protein>
    <submittedName>
        <fullName evidence="2">Uncharacterized protein</fullName>
    </submittedName>
</protein>
<sequence>MGVYSAFLCKLFKLSTIKCTVNPVHFFIEKDFMKPAYVIRFEKLLAKGRLSYVLGTALLVAALIAFIQYVAGQVLTWEGIALYAFVGAVIAQVDWLVLARRYNHFTNPPDINRKK</sequence>
<keyword evidence="1" id="KW-1133">Transmembrane helix</keyword>
<feature type="transmembrane region" description="Helical" evidence="1">
    <location>
        <begin position="50"/>
        <end position="71"/>
    </location>
</feature>
<keyword evidence="1" id="KW-0472">Membrane</keyword>
<gene>
    <name evidence="2" type="ORF">DTO96_100398</name>
</gene>
<dbReference type="Proteomes" id="UP000252182">
    <property type="component" value="Chromosome"/>
</dbReference>
<evidence type="ECO:0000313" key="2">
    <source>
        <dbReference type="EMBL" id="AXF84688.1"/>
    </source>
</evidence>
<keyword evidence="3" id="KW-1185">Reference proteome</keyword>
<accession>A0A345D8K0</accession>
<proteinExistence type="predicted"/>
<evidence type="ECO:0000256" key="1">
    <source>
        <dbReference type="SAM" id="Phobius"/>
    </source>
</evidence>
<dbReference type="EMBL" id="CP031124">
    <property type="protein sequence ID" value="AXF84688.1"/>
    <property type="molecule type" value="Genomic_DNA"/>
</dbReference>
<dbReference type="KEGG" id="hyf:DTO96_100398"/>
<organism evidence="2 3">
    <name type="scientific">Ephemeroptericola cinctiostellae</name>
    <dbReference type="NCBI Taxonomy" id="2268024"/>
    <lineage>
        <taxon>Bacteria</taxon>
        <taxon>Pseudomonadati</taxon>
        <taxon>Pseudomonadota</taxon>
        <taxon>Betaproteobacteria</taxon>
        <taxon>Burkholderiales</taxon>
        <taxon>Burkholderiaceae</taxon>
        <taxon>Ephemeroptericola</taxon>
    </lineage>
</organism>